<dbReference type="PROSITE" id="PS01047">
    <property type="entry name" value="HMA_1"/>
    <property type="match status" value="1"/>
</dbReference>
<keyword evidence="2" id="KW-0186">Copper</keyword>
<dbReference type="Pfam" id="PF00403">
    <property type="entry name" value="HMA"/>
    <property type="match status" value="1"/>
</dbReference>
<dbReference type="InterPro" id="IPR000428">
    <property type="entry name" value="Cu-bd"/>
</dbReference>
<name>A0A7J5UJX8_9MICO</name>
<dbReference type="InterPro" id="IPR017969">
    <property type="entry name" value="Heavy-metal-associated_CS"/>
</dbReference>
<proteinExistence type="predicted"/>
<dbReference type="InterPro" id="IPR036163">
    <property type="entry name" value="HMA_dom_sf"/>
</dbReference>
<dbReference type="InterPro" id="IPR006122">
    <property type="entry name" value="HMA_Cu_ion-bd"/>
</dbReference>
<dbReference type="PRINTS" id="PR00944">
    <property type="entry name" value="CUEXPORT"/>
</dbReference>
<dbReference type="GO" id="GO:0006825">
    <property type="term" value="P:copper ion transport"/>
    <property type="evidence" value="ECO:0007669"/>
    <property type="project" value="InterPro"/>
</dbReference>
<dbReference type="GO" id="GO:0005507">
    <property type="term" value="F:copper ion binding"/>
    <property type="evidence" value="ECO:0007669"/>
    <property type="project" value="InterPro"/>
</dbReference>
<comment type="caution">
    <text evidence="4">The sequence shown here is derived from an EMBL/GenBank/DDBJ whole genome shotgun (WGS) entry which is preliminary data.</text>
</comment>
<evidence type="ECO:0000313" key="5">
    <source>
        <dbReference type="Proteomes" id="UP000451860"/>
    </source>
</evidence>
<evidence type="ECO:0000313" key="4">
    <source>
        <dbReference type="EMBL" id="KAE8762193.1"/>
    </source>
</evidence>
<dbReference type="AlphaFoldDB" id="A0A7J5UJX8"/>
<dbReference type="Gene3D" id="3.30.70.100">
    <property type="match status" value="1"/>
</dbReference>
<evidence type="ECO:0000256" key="2">
    <source>
        <dbReference type="ARBA" id="ARBA00023008"/>
    </source>
</evidence>
<dbReference type="Proteomes" id="UP000451860">
    <property type="component" value="Unassembled WGS sequence"/>
</dbReference>
<dbReference type="EMBL" id="WHJE01000229">
    <property type="protein sequence ID" value="KAE8762193.1"/>
    <property type="molecule type" value="Genomic_DNA"/>
</dbReference>
<keyword evidence="1" id="KW-0479">Metal-binding</keyword>
<dbReference type="SUPFAM" id="SSF55008">
    <property type="entry name" value="HMA, heavy metal-associated domain"/>
    <property type="match status" value="1"/>
</dbReference>
<keyword evidence="5" id="KW-1185">Reference proteome</keyword>
<feature type="domain" description="HMA" evidence="3">
    <location>
        <begin position="4"/>
        <end position="69"/>
    </location>
</feature>
<dbReference type="CDD" id="cd00371">
    <property type="entry name" value="HMA"/>
    <property type="match status" value="1"/>
</dbReference>
<gene>
    <name evidence="4" type="ORF">GB883_20630</name>
</gene>
<reference evidence="4 5" key="1">
    <citation type="submission" date="2019-10" db="EMBL/GenBank/DDBJ databases">
        <title>Georgenia wutianyii sp. nov. and Georgenia yuyongxinii sp. nov. isolated from plateau pika (Ochotona curzoniae) in the Qinghai-Tibet plateau of China.</title>
        <authorList>
            <person name="Tian Z."/>
        </authorList>
    </citation>
    <scope>NUCLEOTIDE SEQUENCE [LARGE SCALE GENOMIC DNA]</scope>
    <source>
        <strain evidence="4 5">DSM 21501</strain>
    </source>
</reference>
<protein>
    <submittedName>
        <fullName evidence="4">Copper ion binding protein</fullName>
    </submittedName>
</protein>
<dbReference type="RefSeq" id="WP_152203594.1">
    <property type="nucleotide sequence ID" value="NZ_VUKF01000031.1"/>
</dbReference>
<sequence length="70" mass="7326">MSQTTAEYQVTGMTCDHCVRAVTQEVGAIAGVDDVAVDLATGRVTVRSSRPLGAEEMAAAIDEAGYQLTH</sequence>
<dbReference type="PROSITE" id="PS50846">
    <property type="entry name" value="HMA_2"/>
    <property type="match status" value="1"/>
</dbReference>
<evidence type="ECO:0000259" key="3">
    <source>
        <dbReference type="PROSITE" id="PS50846"/>
    </source>
</evidence>
<dbReference type="InterPro" id="IPR006121">
    <property type="entry name" value="HMA_dom"/>
</dbReference>
<accession>A0A7J5UJX8</accession>
<dbReference type="NCBIfam" id="TIGR00003">
    <property type="entry name" value="copper ion binding protein"/>
    <property type="match status" value="1"/>
</dbReference>
<organism evidence="4 5">
    <name type="scientific">Georgenia thermotolerans</name>
    <dbReference type="NCBI Taxonomy" id="527326"/>
    <lineage>
        <taxon>Bacteria</taxon>
        <taxon>Bacillati</taxon>
        <taxon>Actinomycetota</taxon>
        <taxon>Actinomycetes</taxon>
        <taxon>Micrococcales</taxon>
        <taxon>Bogoriellaceae</taxon>
        <taxon>Georgenia</taxon>
    </lineage>
</organism>
<evidence type="ECO:0000256" key="1">
    <source>
        <dbReference type="ARBA" id="ARBA00022723"/>
    </source>
</evidence>